<accession>A0A9J6FVK6</accession>
<gene>
    <name evidence="2" type="ORF">HPB48_013096</name>
</gene>
<dbReference type="EMBL" id="JABSTR010000005">
    <property type="protein sequence ID" value="KAH9370174.1"/>
    <property type="molecule type" value="Genomic_DNA"/>
</dbReference>
<evidence type="ECO:0000256" key="1">
    <source>
        <dbReference type="SAM" id="MobiDB-lite"/>
    </source>
</evidence>
<dbReference type="OrthoDB" id="8195376at2759"/>
<keyword evidence="3" id="KW-1185">Reference proteome</keyword>
<feature type="compositionally biased region" description="Basic and acidic residues" evidence="1">
    <location>
        <begin position="266"/>
        <end position="275"/>
    </location>
</feature>
<protein>
    <submittedName>
        <fullName evidence="2">Uncharacterized protein</fullName>
    </submittedName>
</protein>
<reference evidence="2 3" key="1">
    <citation type="journal article" date="2020" name="Cell">
        <title>Large-Scale Comparative Analyses of Tick Genomes Elucidate Their Genetic Diversity and Vector Capacities.</title>
        <authorList>
            <consortium name="Tick Genome and Microbiome Consortium (TIGMIC)"/>
            <person name="Jia N."/>
            <person name="Wang J."/>
            <person name="Shi W."/>
            <person name="Du L."/>
            <person name="Sun Y."/>
            <person name="Zhan W."/>
            <person name="Jiang J.F."/>
            <person name="Wang Q."/>
            <person name="Zhang B."/>
            <person name="Ji P."/>
            <person name="Bell-Sakyi L."/>
            <person name="Cui X.M."/>
            <person name="Yuan T.T."/>
            <person name="Jiang B.G."/>
            <person name="Yang W.F."/>
            <person name="Lam T.T."/>
            <person name="Chang Q.C."/>
            <person name="Ding S.J."/>
            <person name="Wang X.J."/>
            <person name="Zhu J.G."/>
            <person name="Ruan X.D."/>
            <person name="Zhao L."/>
            <person name="Wei J.T."/>
            <person name="Ye R.Z."/>
            <person name="Que T.C."/>
            <person name="Du C.H."/>
            <person name="Zhou Y.H."/>
            <person name="Cheng J.X."/>
            <person name="Dai P.F."/>
            <person name="Guo W.B."/>
            <person name="Han X.H."/>
            <person name="Huang E.J."/>
            <person name="Li L.F."/>
            <person name="Wei W."/>
            <person name="Gao Y.C."/>
            <person name="Liu J.Z."/>
            <person name="Shao H.Z."/>
            <person name="Wang X."/>
            <person name="Wang C.C."/>
            <person name="Yang T.C."/>
            <person name="Huo Q.B."/>
            <person name="Li W."/>
            <person name="Chen H.Y."/>
            <person name="Chen S.E."/>
            <person name="Zhou L.G."/>
            <person name="Ni X.B."/>
            <person name="Tian J.H."/>
            <person name="Sheng Y."/>
            <person name="Liu T."/>
            <person name="Pan Y.S."/>
            <person name="Xia L.Y."/>
            <person name="Li J."/>
            <person name="Zhao F."/>
            <person name="Cao W.C."/>
        </authorList>
    </citation>
    <scope>NUCLEOTIDE SEQUENCE [LARGE SCALE GENOMIC DNA]</scope>
    <source>
        <strain evidence="2">HaeL-2018</strain>
    </source>
</reference>
<feature type="region of interest" description="Disordered" evidence="1">
    <location>
        <begin position="237"/>
        <end position="289"/>
    </location>
</feature>
<proteinExistence type="predicted"/>
<evidence type="ECO:0000313" key="2">
    <source>
        <dbReference type="EMBL" id="KAH9370174.1"/>
    </source>
</evidence>
<name>A0A9J6FVK6_HAELO</name>
<dbReference type="AlphaFoldDB" id="A0A9J6FVK6"/>
<dbReference type="Proteomes" id="UP000821853">
    <property type="component" value="Chromosome 3"/>
</dbReference>
<comment type="caution">
    <text evidence="2">The sequence shown here is derived from an EMBL/GenBank/DDBJ whole genome shotgun (WGS) entry which is preliminary data.</text>
</comment>
<evidence type="ECO:0000313" key="3">
    <source>
        <dbReference type="Proteomes" id="UP000821853"/>
    </source>
</evidence>
<sequence length="345" mass="38355">MQGHAAACDYNLGHVKHCFPQFFFGPIFNDEERGCVVYVQPVPYIPLKLSETILQNRFLLSVHGSNSLSFALSPFLRRIHSFQISVLSVPCSAIRGCFLSARIENIGRERAAFPFSRVLPPPPLLFDQLEASRTCTHLRLLNEAPSPKKKPWPGSNGAYITRWFAQTKVSVALHRRLYQRLGGRSASPTAQTTDAAPMDPLQALQLASLATEIAEAENVSGGFSLYTEWNPKMTKLTGNVDEDAPPLAGHSRRDSSGISSTSSVVKNDEESKIDDLSDTSGSDDDGLKPPNDLYERYLLRIRTQREGESLDAFLEALKRQAENCDFGQFAEAMVRDQFIFGSTRR</sequence>
<dbReference type="VEuPathDB" id="VectorBase:HLOH_062831"/>
<organism evidence="2 3">
    <name type="scientific">Haemaphysalis longicornis</name>
    <name type="common">Bush tick</name>
    <dbReference type="NCBI Taxonomy" id="44386"/>
    <lineage>
        <taxon>Eukaryota</taxon>
        <taxon>Metazoa</taxon>
        <taxon>Ecdysozoa</taxon>
        <taxon>Arthropoda</taxon>
        <taxon>Chelicerata</taxon>
        <taxon>Arachnida</taxon>
        <taxon>Acari</taxon>
        <taxon>Parasitiformes</taxon>
        <taxon>Ixodida</taxon>
        <taxon>Ixodoidea</taxon>
        <taxon>Ixodidae</taxon>
        <taxon>Haemaphysalinae</taxon>
        <taxon>Haemaphysalis</taxon>
    </lineage>
</organism>